<accession>A0AAD9SVD9</accession>
<protein>
    <recommendedName>
        <fullName evidence="6">Glucose receptor Git3-like N-terminal domain-containing protein</fullName>
    </recommendedName>
</protein>
<keyword evidence="2 5" id="KW-0812">Transmembrane</keyword>
<keyword evidence="4 5" id="KW-0472">Membrane</keyword>
<evidence type="ECO:0000259" key="6">
    <source>
        <dbReference type="Pfam" id="PF11710"/>
    </source>
</evidence>
<organism evidence="7 8">
    <name type="scientific">Diplocarpon rosae</name>
    <dbReference type="NCBI Taxonomy" id="946125"/>
    <lineage>
        <taxon>Eukaryota</taxon>
        <taxon>Fungi</taxon>
        <taxon>Dikarya</taxon>
        <taxon>Ascomycota</taxon>
        <taxon>Pezizomycotina</taxon>
        <taxon>Leotiomycetes</taxon>
        <taxon>Helotiales</taxon>
        <taxon>Drepanopezizaceae</taxon>
        <taxon>Diplocarpon</taxon>
    </lineage>
</organism>
<evidence type="ECO:0000313" key="7">
    <source>
        <dbReference type="EMBL" id="KAK2623677.1"/>
    </source>
</evidence>
<comment type="subcellular location">
    <subcellularLocation>
        <location evidence="1">Membrane</location>
        <topology evidence="1">Multi-pass membrane protein</topology>
    </subcellularLocation>
</comment>
<gene>
    <name evidence="7" type="ORF">QTJ16_006858</name>
</gene>
<evidence type="ECO:0000256" key="4">
    <source>
        <dbReference type="ARBA" id="ARBA00023136"/>
    </source>
</evidence>
<keyword evidence="8" id="KW-1185">Reference proteome</keyword>
<dbReference type="InterPro" id="IPR023041">
    <property type="entry name" value="Glucose_rcpt_Git3-like_N"/>
</dbReference>
<dbReference type="Gene3D" id="1.20.1070.10">
    <property type="entry name" value="Rhodopsin 7-helix transmembrane proteins"/>
    <property type="match status" value="1"/>
</dbReference>
<evidence type="ECO:0000256" key="1">
    <source>
        <dbReference type="ARBA" id="ARBA00004141"/>
    </source>
</evidence>
<dbReference type="GO" id="GO:0007189">
    <property type="term" value="P:adenylate cyclase-activating G protein-coupled receptor signaling pathway"/>
    <property type="evidence" value="ECO:0007669"/>
    <property type="project" value="TreeGrafter"/>
</dbReference>
<reference evidence="7" key="1">
    <citation type="submission" date="2023-06" db="EMBL/GenBank/DDBJ databases">
        <title>Draft genome of Marssonina rosae.</title>
        <authorList>
            <person name="Cheng Q."/>
        </authorList>
    </citation>
    <scope>NUCLEOTIDE SEQUENCE</scope>
    <source>
        <strain evidence="7">R4</strain>
    </source>
</reference>
<name>A0AAD9SVD9_9HELO</name>
<dbReference type="PANTHER" id="PTHR23112">
    <property type="entry name" value="G PROTEIN-COUPLED RECEPTOR 157-RELATED"/>
    <property type="match status" value="1"/>
</dbReference>
<feature type="transmembrane region" description="Helical" evidence="5">
    <location>
        <begin position="285"/>
        <end position="308"/>
    </location>
</feature>
<dbReference type="GO" id="GO:0005886">
    <property type="term" value="C:plasma membrane"/>
    <property type="evidence" value="ECO:0007669"/>
    <property type="project" value="TreeGrafter"/>
</dbReference>
<feature type="transmembrane region" description="Helical" evidence="5">
    <location>
        <begin position="320"/>
        <end position="339"/>
    </location>
</feature>
<dbReference type="GO" id="GO:0004930">
    <property type="term" value="F:G protein-coupled receptor activity"/>
    <property type="evidence" value="ECO:0007669"/>
    <property type="project" value="TreeGrafter"/>
</dbReference>
<keyword evidence="3 5" id="KW-1133">Transmembrane helix</keyword>
<feature type="transmembrane region" description="Helical" evidence="5">
    <location>
        <begin position="167"/>
        <end position="188"/>
    </location>
</feature>
<evidence type="ECO:0000256" key="5">
    <source>
        <dbReference type="SAM" id="Phobius"/>
    </source>
</evidence>
<evidence type="ECO:0000313" key="8">
    <source>
        <dbReference type="Proteomes" id="UP001285354"/>
    </source>
</evidence>
<dbReference type="SUPFAM" id="SSF81321">
    <property type="entry name" value="Family A G protein-coupled receptor-like"/>
    <property type="match status" value="1"/>
</dbReference>
<dbReference type="AlphaFoldDB" id="A0AAD9SVD9"/>
<sequence>MAVETPLVVLTLTGSLLSVCGTLFILICYMILPQKRHIRHALIINLTVADCINAINNTSSGMSVLLENEPLSPSTACTVNGFVGQLSIQAVDFSILTITFVTMWIVTSSRSRRDWSHAWIVAFVAATWTVPLITSSIALGMGVYVPASSNWCWIRPSPVYLRYVLTHGWRFAIIIAVIAMCVYIQIYIRRHSRLMSSMVRPSEVQGWQQASGQKDLQKDLELCQMSTLTSATTKYCAFPIQHSNFSTEQVPQSKGVFTKQRVDKQEELMIQSAAKKDQQLSIQRAMLLHAYPILYILLWIPGISMRIVDASGGTSEVLRYMQSSTQFIGVANALTFGWNEKIGQQLRARFRRRFAG</sequence>
<proteinExistence type="predicted"/>
<comment type="caution">
    <text evidence="7">The sequence shown here is derived from an EMBL/GenBank/DDBJ whole genome shotgun (WGS) entry which is preliminary data.</text>
</comment>
<evidence type="ECO:0000256" key="3">
    <source>
        <dbReference type="ARBA" id="ARBA00022989"/>
    </source>
</evidence>
<dbReference type="PANTHER" id="PTHR23112:SF37">
    <property type="entry name" value="G PROTEIN-COUPLED RECEPTOR GPR1"/>
    <property type="match status" value="1"/>
</dbReference>
<dbReference type="CDD" id="cd00637">
    <property type="entry name" value="7tm_classA_rhodopsin-like"/>
    <property type="match status" value="1"/>
</dbReference>
<feature type="domain" description="Glucose receptor Git3-like N-terminal" evidence="6">
    <location>
        <begin position="8"/>
        <end position="192"/>
    </location>
</feature>
<feature type="transmembrane region" description="Helical" evidence="5">
    <location>
        <begin position="6"/>
        <end position="32"/>
    </location>
</feature>
<evidence type="ECO:0000256" key="2">
    <source>
        <dbReference type="ARBA" id="ARBA00022692"/>
    </source>
</evidence>
<feature type="transmembrane region" description="Helical" evidence="5">
    <location>
        <begin position="118"/>
        <end position="147"/>
    </location>
</feature>
<dbReference type="Pfam" id="PF11710">
    <property type="entry name" value="Git3"/>
    <property type="match status" value="1"/>
</dbReference>
<dbReference type="Proteomes" id="UP001285354">
    <property type="component" value="Unassembled WGS sequence"/>
</dbReference>
<dbReference type="EMBL" id="JAUBYV010000012">
    <property type="protein sequence ID" value="KAK2623677.1"/>
    <property type="molecule type" value="Genomic_DNA"/>
</dbReference>